<dbReference type="OrthoDB" id="9780943at2"/>
<dbReference type="EMBL" id="PNRF01000044">
    <property type="protein sequence ID" value="PMR72471.1"/>
    <property type="molecule type" value="Genomic_DNA"/>
</dbReference>
<dbReference type="InterPro" id="IPR005064">
    <property type="entry name" value="BUG"/>
</dbReference>
<name>A0A2N7TWB7_9GAMM</name>
<dbReference type="RefSeq" id="WP_102655335.1">
    <property type="nucleotide sequence ID" value="NZ_PNRF01000044.1"/>
</dbReference>
<keyword evidence="4" id="KW-1185">Reference proteome</keyword>
<evidence type="ECO:0000256" key="2">
    <source>
        <dbReference type="SAM" id="SignalP"/>
    </source>
</evidence>
<protein>
    <submittedName>
        <fullName evidence="3">C4-dicarboxylate ABC transporter substrate-binding protein</fullName>
    </submittedName>
</protein>
<dbReference type="AlphaFoldDB" id="A0A2N7TWB7"/>
<evidence type="ECO:0000313" key="4">
    <source>
        <dbReference type="Proteomes" id="UP000235803"/>
    </source>
</evidence>
<evidence type="ECO:0000256" key="1">
    <source>
        <dbReference type="ARBA" id="ARBA00006987"/>
    </source>
</evidence>
<dbReference type="PIRSF" id="PIRSF017082">
    <property type="entry name" value="YflP"/>
    <property type="match status" value="1"/>
</dbReference>
<proteinExistence type="inferred from homology"/>
<dbReference type="SUPFAM" id="SSF53850">
    <property type="entry name" value="Periplasmic binding protein-like II"/>
    <property type="match status" value="1"/>
</dbReference>
<dbReference type="InterPro" id="IPR042100">
    <property type="entry name" value="Bug_dom1"/>
</dbReference>
<sequence length="335" mass="36846">MNNKRLLQDKTLLAGIVTGAMLAVSGSALADYPSNPINVIVSYSAGGATDFQARIATSKSETYFGEPMVIVNRPGAGGQVGWNYLVQNSRDEGYDIAAYNVPHFIAQSLMYDTHYDIDNLEPIANWGVDPAVLIVGRDSPFDTIDDLVEYARENPGRVTVSGAGLFVGHHIATVQLENEAGIELKYLPTDGGVDALRFVQGGQVMAGFNNLSDAYRSQDRVKILGIADLERDEEFLPDVPTFKEAGYDIDDSSVNYRGLMTRSGVSEERLKILSEGAVEMFNDEEVQAQLKAGGSPMRVMGREELKEMWQERQAYLEELFASLDPEELEELAEED</sequence>
<accession>A0A2N7TWB7</accession>
<feature type="signal peptide" evidence="2">
    <location>
        <begin position="1"/>
        <end position="30"/>
    </location>
</feature>
<comment type="similarity">
    <text evidence="1">Belongs to the UPF0065 (bug) family.</text>
</comment>
<feature type="chain" id="PRO_5014782651" evidence="2">
    <location>
        <begin position="31"/>
        <end position="335"/>
    </location>
</feature>
<dbReference type="Proteomes" id="UP000235803">
    <property type="component" value="Unassembled WGS sequence"/>
</dbReference>
<comment type="caution">
    <text evidence="3">The sequence shown here is derived from an EMBL/GenBank/DDBJ whole genome shotgun (WGS) entry which is preliminary data.</text>
</comment>
<dbReference type="CDD" id="cd07012">
    <property type="entry name" value="PBP2_Bug_TTT"/>
    <property type="match status" value="1"/>
</dbReference>
<evidence type="ECO:0000313" key="3">
    <source>
        <dbReference type="EMBL" id="PMR72471.1"/>
    </source>
</evidence>
<keyword evidence="2" id="KW-0732">Signal</keyword>
<dbReference type="Gene3D" id="3.40.190.150">
    <property type="entry name" value="Bordetella uptake gene, domain 1"/>
    <property type="match status" value="1"/>
</dbReference>
<dbReference type="PANTHER" id="PTHR42928:SF5">
    <property type="entry name" value="BLR1237 PROTEIN"/>
    <property type="match status" value="1"/>
</dbReference>
<dbReference type="Gene3D" id="3.40.190.10">
    <property type="entry name" value="Periplasmic binding protein-like II"/>
    <property type="match status" value="1"/>
</dbReference>
<gene>
    <name evidence="3" type="ORF">C1H69_20995</name>
</gene>
<dbReference type="PANTHER" id="PTHR42928">
    <property type="entry name" value="TRICARBOXYLATE-BINDING PROTEIN"/>
    <property type="match status" value="1"/>
</dbReference>
<organism evidence="3 4">
    <name type="scientific">Billgrantia endophytica</name>
    <dbReference type="NCBI Taxonomy" id="2033802"/>
    <lineage>
        <taxon>Bacteria</taxon>
        <taxon>Pseudomonadati</taxon>
        <taxon>Pseudomonadota</taxon>
        <taxon>Gammaproteobacteria</taxon>
        <taxon>Oceanospirillales</taxon>
        <taxon>Halomonadaceae</taxon>
        <taxon>Billgrantia</taxon>
    </lineage>
</organism>
<reference evidence="3 4" key="1">
    <citation type="submission" date="2018-01" db="EMBL/GenBank/DDBJ databases">
        <title>Halomonas endophytica sp. nov., isolated from storage liquid in the stems of Populus euphratica.</title>
        <authorList>
            <person name="Chen C."/>
        </authorList>
    </citation>
    <scope>NUCLEOTIDE SEQUENCE [LARGE SCALE GENOMIC DNA]</scope>
    <source>
        <strain evidence="3 4">MC28</strain>
    </source>
</reference>
<dbReference type="Pfam" id="PF03401">
    <property type="entry name" value="TctC"/>
    <property type="match status" value="1"/>
</dbReference>